<dbReference type="EMBL" id="CP001618">
    <property type="protein sequence ID" value="ACQ78435.1"/>
    <property type="molecule type" value="Genomic_DNA"/>
</dbReference>
<evidence type="ECO:0000313" key="1">
    <source>
        <dbReference type="EMBL" id="ACQ78435.1"/>
    </source>
</evidence>
<accession>C5BVJ5</accession>
<name>C5BVJ5_BEUC1</name>
<sequence length="54" mass="5885">MISHAPRRSRWNRAGPWAAALGLIALTAAQYVATSRGASGFEVRDTSDVLLHDY</sequence>
<gene>
    <name evidence="1" type="ordered locus">Bcav_0170</name>
</gene>
<proteinExistence type="predicted"/>
<protein>
    <submittedName>
        <fullName evidence="1">Uncharacterized protein</fullName>
    </submittedName>
</protein>
<keyword evidence="2" id="KW-1185">Reference proteome</keyword>
<dbReference type="STRING" id="471853.Bcav_0170"/>
<dbReference type="RefSeq" id="WP_012725215.1">
    <property type="nucleotide sequence ID" value="NC_012669.1"/>
</dbReference>
<dbReference type="Proteomes" id="UP000007962">
    <property type="component" value="Chromosome"/>
</dbReference>
<organism evidence="1 2">
    <name type="scientific">Beutenbergia cavernae (strain ATCC BAA-8 / DSM 12333 / CCUG 43141 / JCM 11478 / NBRC 16432 / NCIMB 13614 / HKI 0122)</name>
    <dbReference type="NCBI Taxonomy" id="471853"/>
    <lineage>
        <taxon>Bacteria</taxon>
        <taxon>Bacillati</taxon>
        <taxon>Actinomycetota</taxon>
        <taxon>Actinomycetes</taxon>
        <taxon>Micrococcales</taxon>
        <taxon>Beutenbergiaceae</taxon>
        <taxon>Beutenbergia</taxon>
    </lineage>
</organism>
<dbReference type="AlphaFoldDB" id="C5BVJ5"/>
<reference evidence="1 2" key="1">
    <citation type="journal article" date="2009" name="Stand. Genomic Sci.">
        <title>Complete genome sequence of Beutenbergia cavernae type strain (HKI 0122).</title>
        <authorList>
            <person name="Land M."/>
            <person name="Pukall R."/>
            <person name="Abt B."/>
            <person name="Goker M."/>
            <person name="Rohde M."/>
            <person name="Glavina Del Rio T."/>
            <person name="Tice H."/>
            <person name="Copeland A."/>
            <person name="Cheng J.F."/>
            <person name="Lucas S."/>
            <person name="Chen F."/>
            <person name="Nolan M."/>
            <person name="Bruce D."/>
            <person name="Goodwin L."/>
            <person name="Pitluck S."/>
            <person name="Ivanova N."/>
            <person name="Mavromatis K."/>
            <person name="Ovchinnikova G."/>
            <person name="Pati A."/>
            <person name="Chen A."/>
            <person name="Palaniappan K."/>
            <person name="Hauser L."/>
            <person name="Chang Y.J."/>
            <person name="Jefferies C.C."/>
            <person name="Saunders E."/>
            <person name="Brettin T."/>
            <person name="Detter J.C."/>
            <person name="Han C."/>
            <person name="Chain P."/>
            <person name="Bristow J."/>
            <person name="Eisen J.A."/>
            <person name="Markowitz V."/>
            <person name="Hugenholtz P."/>
            <person name="Kyrpides N.C."/>
            <person name="Klenk H.P."/>
            <person name="Lapidus A."/>
        </authorList>
    </citation>
    <scope>NUCLEOTIDE SEQUENCE [LARGE SCALE GENOMIC DNA]</scope>
    <source>
        <strain evidence="2">ATCC BAA-8 / DSM 12333 / NBRC 16432</strain>
    </source>
</reference>
<dbReference type="KEGG" id="bcv:Bcav_0170"/>
<dbReference type="HOGENOM" id="CLU_3040813_0_0_11"/>
<evidence type="ECO:0000313" key="2">
    <source>
        <dbReference type="Proteomes" id="UP000007962"/>
    </source>
</evidence>